<keyword evidence="25" id="KW-1185">Reference proteome</keyword>
<evidence type="ECO:0000256" key="20">
    <source>
        <dbReference type="ARBA" id="ARBA00079387"/>
    </source>
</evidence>
<comment type="caution">
    <text evidence="24">The sequence shown here is derived from an EMBL/GenBank/DDBJ whole genome shotgun (WGS) entry which is preliminary data.</text>
</comment>
<dbReference type="GO" id="GO:0005289">
    <property type="term" value="F:high-affinity L-arginine transmembrane transporter activity"/>
    <property type="evidence" value="ECO:0007669"/>
    <property type="project" value="TreeGrafter"/>
</dbReference>
<dbReference type="InterPro" id="IPR018108">
    <property type="entry name" value="MCP_transmembrane"/>
</dbReference>
<dbReference type="InterPro" id="IPR023395">
    <property type="entry name" value="MCP_dom_sf"/>
</dbReference>
<proteinExistence type="inferred from homology"/>
<organism evidence="24 25">
    <name type="scientific">Toxocara canis</name>
    <name type="common">Canine roundworm</name>
    <dbReference type="NCBI Taxonomy" id="6265"/>
    <lineage>
        <taxon>Eukaryota</taxon>
        <taxon>Metazoa</taxon>
        <taxon>Ecdysozoa</taxon>
        <taxon>Nematoda</taxon>
        <taxon>Chromadorea</taxon>
        <taxon>Rhabditida</taxon>
        <taxon>Spirurina</taxon>
        <taxon>Ascaridomorpha</taxon>
        <taxon>Ascaridoidea</taxon>
        <taxon>Toxocaridae</taxon>
        <taxon>Toxocara</taxon>
    </lineage>
</organism>
<keyword evidence="7" id="KW-0029">Amino-acid transport</keyword>
<evidence type="ECO:0000256" key="2">
    <source>
        <dbReference type="ARBA" id="ARBA00006375"/>
    </source>
</evidence>
<evidence type="ECO:0000256" key="18">
    <source>
        <dbReference type="ARBA" id="ARBA00076491"/>
    </source>
</evidence>
<evidence type="ECO:0000256" key="3">
    <source>
        <dbReference type="ARBA" id="ARBA00022448"/>
    </source>
</evidence>
<comment type="catalytic activity">
    <reaction evidence="11">
        <text>L-lysine(out) + L-arginine(in) = L-lysine(in) + L-arginine(out)</text>
        <dbReference type="Rhea" id="RHEA:70827"/>
        <dbReference type="ChEBI" id="CHEBI:32551"/>
        <dbReference type="ChEBI" id="CHEBI:32682"/>
    </reaction>
</comment>
<dbReference type="EMBL" id="JPKZ01002385">
    <property type="protein sequence ID" value="KHN77046.1"/>
    <property type="molecule type" value="Genomic_DNA"/>
</dbReference>
<evidence type="ECO:0000256" key="10">
    <source>
        <dbReference type="ARBA" id="ARBA00023136"/>
    </source>
</evidence>
<dbReference type="STRING" id="6265.A0A0B2V0Z8"/>
<evidence type="ECO:0000256" key="9">
    <source>
        <dbReference type="ARBA" id="ARBA00023128"/>
    </source>
</evidence>
<evidence type="ECO:0000256" key="22">
    <source>
        <dbReference type="PROSITE-ProRule" id="PRU00282"/>
    </source>
</evidence>
<evidence type="ECO:0000256" key="7">
    <source>
        <dbReference type="ARBA" id="ARBA00022970"/>
    </source>
</evidence>
<dbReference type="PROSITE" id="PS50920">
    <property type="entry name" value="SOLCAR"/>
    <property type="match status" value="3"/>
</dbReference>
<evidence type="ECO:0000256" key="6">
    <source>
        <dbReference type="ARBA" id="ARBA00022792"/>
    </source>
</evidence>
<keyword evidence="10 22" id="KW-0472">Membrane</keyword>
<evidence type="ECO:0000256" key="4">
    <source>
        <dbReference type="ARBA" id="ARBA00022692"/>
    </source>
</evidence>
<comment type="subcellular location">
    <subcellularLocation>
        <location evidence="1">Mitochondrion inner membrane</location>
        <topology evidence="1">Multi-pass membrane protein</topology>
    </subcellularLocation>
</comment>
<dbReference type="OMA" id="CAGMSFW"/>
<gene>
    <name evidence="24" type="primary">SLC25A29</name>
    <name evidence="24" type="ORF">Tcan_10499</name>
</gene>
<accession>A0A0B2V0Z8</accession>
<keyword evidence="6" id="KW-0999">Mitochondrion inner membrane</keyword>
<comment type="catalytic activity">
    <reaction evidence="14">
        <text>L-homoarginine(in) + L-arginine(out) = L-homoarginine(out) + L-arginine(in)</text>
        <dbReference type="Rhea" id="RHEA:72799"/>
        <dbReference type="ChEBI" id="CHEBI:32682"/>
        <dbReference type="ChEBI" id="CHEBI:143006"/>
    </reaction>
</comment>
<dbReference type="PANTHER" id="PTHR45624:SF61">
    <property type="entry name" value="MITOCHONDRIAL BASIC AMINO ACIDS TRANSPORTER"/>
    <property type="match status" value="1"/>
</dbReference>
<evidence type="ECO:0000256" key="16">
    <source>
        <dbReference type="ARBA" id="ARBA00052673"/>
    </source>
</evidence>
<evidence type="ECO:0000256" key="1">
    <source>
        <dbReference type="ARBA" id="ARBA00004448"/>
    </source>
</evidence>
<keyword evidence="3 23" id="KW-0813">Transport</keyword>
<evidence type="ECO:0000313" key="24">
    <source>
        <dbReference type="EMBL" id="KHN77046.1"/>
    </source>
</evidence>
<evidence type="ECO:0000256" key="19">
    <source>
        <dbReference type="ARBA" id="ARBA00078745"/>
    </source>
</evidence>
<evidence type="ECO:0000256" key="15">
    <source>
        <dbReference type="ARBA" id="ARBA00051921"/>
    </source>
</evidence>
<evidence type="ECO:0000313" key="25">
    <source>
        <dbReference type="Proteomes" id="UP000031036"/>
    </source>
</evidence>
<reference evidence="24 25" key="1">
    <citation type="submission" date="2014-11" db="EMBL/GenBank/DDBJ databases">
        <title>Genetic blueprint of the zoonotic pathogen Toxocara canis.</title>
        <authorList>
            <person name="Zhu X.-Q."/>
            <person name="Korhonen P.K."/>
            <person name="Cai H."/>
            <person name="Young N.D."/>
            <person name="Nejsum P."/>
            <person name="von Samson-Himmelstjerna G."/>
            <person name="Boag P.R."/>
            <person name="Tan P."/>
            <person name="Li Q."/>
            <person name="Min J."/>
            <person name="Yang Y."/>
            <person name="Wang X."/>
            <person name="Fang X."/>
            <person name="Hall R.S."/>
            <person name="Hofmann A."/>
            <person name="Sternberg P.W."/>
            <person name="Jex A.R."/>
            <person name="Gasser R.B."/>
        </authorList>
    </citation>
    <scope>NUCLEOTIDE SEQUENCE [LARGE SCALE GENOMIC DNA]</scope>
    <source>
        <strain evidence="24">PN_DK_2014</strain>
    </source>
</reference>
<evidence type="ECO:0000256" key="23">
    <source>
        <dbReference type="RuleBase" id="RU000488"/>
    </source>
</evidence>
<comment type="catalytic activity">
    <reaction evidence="16">
        <text>N(omega)-methyl-L-arginine(in) + L-arginine(out) = N(omega)-methyl-L-arginine(out) + L-arginine(in)</text>
        <dbReference type="Rhea" id="RHEA:72803"/>
        <dbReference type="ChEBI" id="CHEBI:32682"/>
        <dbReference type="ChEBI" id="CHEBI:114953"/>
    </reaction>
</comment>
<keyword evidence="8" id="KW-1133">Transmembrane helix</keyword>
<sequence>MAISGERMVNEEAKKEINGSRIREFEVFGVFEPAVHYIAGLISGAAGVLAGHPLDTVKVRLQTQTQTKQVYGRYRGTIHCFASIVRHEGVQGLFKGLSSPLASLTVINSVVFGVYGNTAKLFTDQHSMTTHFLSGCAAGFIQTAIISPTELLKLRMQVQIDGKHKKYRSPIDCIQKMVRQKGVLQLYRGLIATLSRDVPSYGVYFASYDRLAKTLSRDGTLESLDNVKLLFAGGLAGVFSWVINYPVDVIKTKFQSDDKFNTYMEAIKFTYKTQGYRGFFSGLNSTLIRAFPTNAATFFAVEWTYRIITKIQNAILERKKRQAALNDKV</sequence>
<keyword evidence="9" id="KW-0496">Mitochondrion</keyword>
<dbReference type="OrthoDB" id="193856at2759"/>
<dbReference type="Gene3D" id="1.50.40.10">
    <property type="entry name" value="Mitochondrial carrier domain"/>
    <property type="match status" value="1"/>
</dbReference>
<dbReference type="PANTHER" id="PTHR45624">
    <property type="entry name" value="MITOCHONDRIAL BASIC AMINO ACIDS TRANSPORTER-RELATED"/>
    <property type="match status" value="1"/>
</dbReference>
<dbReference type="Proteomes" id="UP000031036">
    <property type="component" value="Unassembled WGS sequence"/>
</dbReference>
<name>A0A0B2V0Z8_TOXCA</name>
<feature type="repeat" description="Solcar" evidence="22">
    <location>
        <begin position="126"/>
        <end position="214"/>
    </location>
</feature>
<dbReference type="Pfam" id="PF00153">
    <property type="entry name" value="Mito_carr"/>
    <property type="match status" value="3"/>
</dbReference>
<comment type="catalytic activity">
    <reaction evidence="15">
        <text>L-ornithine(in) + L-arginine(out) = L-ornithine(out) + L-arginine(in)</text>
        <dbReference type="Rhea" id="RHEA:34991"/>
        <dbReference type="ChEBI" id="CHEBI:32682"/>
        <dbReference type="ChEBI" id="CHEBI:46911"/>
    </reaction>
</comment>
<evidence type="ECO:0000256" key="12">
    <source>
        <dbReference type="ARBA" id="ARBA00050592"/>
    </source>
</evidence>
<comment type="similarity">
    <text evidence="2 23">Belongs to the mitochondrial carrier (TC 2.A.29) family.</text>
</comment>
<dbReference type="FunFam" id="1.50.40.10:FF:000037">
    <property type="entry name" value="Solute carrier family 25 member 29"/>
    <property type="match status" value="1"/>
</dbReference>
<dbReference type="AlphaFoldDB" id="A0A0B2V0Z8"/>
<evidence type="ECO:0000256" key="5">
    <source>
        <dbReference type="ARBA" id="ARBA00022737"/>
    </source>
</evidence>
<dbReference type="PRINTS" id="PR00926">
    <property type="entry name" value="MITOCARRIER"/>
</dbReference>
<evidence type="ECO:0000256" key="11">
    <source>
        <dbReference type="ARBA" id="ARBA00049090"/>
    </source>
</evidence>
<comment type="catalytic activity">
    <reaction evidence="12">
        <text>L-histidine(out) = L-histidine(in)</text>
        <dbReference type="Rhea" id="RHEA:72807"/>
        <dbReference type="ChEBI" id="CHEBI:57595"/>
    </reaction>
</comment>
<protein>
    <recommendedName>
        <fullName evidence="17">Mitochondrial basic amino acids transporter</fullName>
    </recommendedName>
    <alternativeName>
        <fullName evidence="21">Carnitine/acylcarnitine translocase-like</fullName>
    </alternativeName>
    <alternativeName>
        <fullName evidence="20">Mitochondrial carnitine/acylcarnitine carrier protein CACL</fullName>
    </alternativeName>
    <alternativeName>
        <fullName evidence="19">Mitochondrial ornithine transporter 3</fullName>
    </alternativeName>
    <alternativeName>
        <fullName evidence="18">Solute carrier family 25 member 29</fullName>
    </alternativeName>
</protein>
<keyword evidence="4 22" id="KW-0812">Transmembrane</keyword>
<dbReference type="GO" id="GO:1990575">
    <property type="term" value="P:mitochondrial L-ornithine transmembrane transport"/>
    <property type="evidence" value="ECO:0007669"/>
    <property type="project" value="TreeGrafter"/>
</dbReference>
<dbReference type="InterPro" id="IPR002067">
    <property type="entry name" value="MCP"/>
</dbReference>
<evidence type="ECO:0000256" key="17">
    <source>
        <dbReference type="ARBA" id="ARBA00071763"/>
    </source>
</evidence>
<evidence type="ECO:0000256" key="14">
    <source>
        <dbReference type="ARBA" id="ARBA00051045"/>
    </source>
</evidence>
<dbReference type="SUPFAM" id="SSF103506">
    <property type="entry name" value="Mitochondrial carrier"/>
    <property type="match status" value="1"/>
</dbReference>
<keyword evidence="5" id="KW-0677">Repeat</keyword>
<feature type="repeat" description="Solcar" evidence="22">
    <location>
        <begin position="31"/>
        <end position="121"/>
    </location>
</feature>
<evidence type="ECO:0000256" key="21">
    <source>
        <dbReference type="ARBA" id="ARBA00080567"/>
    </source>
</evidence>
<evidence type="ECO:0000256" key="8">
    <source>
        <dbReference type="ARBA" id="ARBA00022989"/>
    </source>
</evidence>
<dbReference type="InterPro" id="IPR050567">
    <property type="entry name" value="Mitochondrial_Carrier"/>
</dbReference>
<comment type="catalytic activity">
    <reaction evidence="13">
        <text>L-histidine(out) + L-arginine(in) = L-histidine(in) + L-arginine(out)</text>
        <dbReference type="Rhea" id="RHEA:71063"/>
        <dbReference type="ChEBI" id="CHEBI:32682"/>
        <dbReference type="ChEBI" id="CHEBI:57595"/>
    </reaction>
</comment>
<dbReference type="GO" id="GO:0005743">
    <property type="term" value="C:mitochondrial inner membrane"/>
    <property type="evidence" value="ECO:0007669"/>
    <property type="project" value="UniProtKB-SubCell"/>
</dbReference>
<feature type="repeat" description="Solcar" evidence="22">
    <location>
        <begin position="224"/>
        <end position="307"/>
    </location>
</feature>
<evidence type="ECO:0000256" key="13">
    <source>
        <dbReference type="ARBA" id="ARBA00050768"/>
    </source>
</evidence>